<proteinExistence type="predicted"/>
<dbReference type="Proteomes" id="UP000002036">
    <property type="component" value="Chromosome D"/>
</dbReference>
<reference evidence="2 3" key="1">
    <citation type="journal article" date="2009" name="Genome Res.">
        <title>Comparative genomics of protoploid Saccharomycetaceae.</title>
        <authorList>
            <consortium name="The Genolevures Consortium"/>
            <person name="Souciet J.-L."/>
            <person name="Dujon B."/>
            <person name="Gaillardin C."/>
            <person name="Johnston M."/>
            <person name="Baret P.V."/>
            <person name="Cliften P."/>
            <person name="Sherman D.J."/>
            <person name="Weissenbach J."/>
            <person name="Westhof E."/>
            <person name="Wincker P."/>
            <person name="Jubin C."/>
            <person name="Poulain J."/>
            <person name="Barbe V."/>
            <person name="Segurens B."/>
            <person name="Artiguenave F."/>
            <person name="Anthouard V."/>
            <person name="Vacherie B."/>
            <person name="Val M.-E."/>
            <person name="Fulton R.S."/>
            <person name="Minx P."/>
            <person name="Wilson R."/>
            <person name="Durrens P."/>
            <person name="Jean G."/>
            <person name="Marck C."/>
            <person name="Martin T."/>
            <person name="Nikolski M."/>
            <person name="Rolland T."/>
            <person name="Seret M.-L."/>
            <person name="Casaregola S."/>
            <person name="Despons L."/>
            <person name="Fairhead C."/>
            <person name="Fischer G."/>
            <person name="Lafontaine I."/>
            <person name="Leh V."/>
            <person name="Lemaire M."/>
            <person name="de Montigny J."/>
            <person name="Neuveglise C."/>
            <person name="Thierry A."/>
            <person name="Blanc-Lenfle I."/>
            <person name="Bleykasten C."/>
            <person name="Diffels J."/>
            <person name="Fritsch E."/>
            <person name="Frangeul L."/>
            <person name="Goeffon A."/>
            <person name="Jauniaux N."/>
            <person name="Kachouri-Lafond R."/>
            <person name="Payen C."/>
            <person name="Potier S."/>
            <person name="Pribylova L."/>
            <person name="Ozanne C."/>
            <person name="Richard G.-F."/>
            <person name="Sacerdot C."/>
            <person name="Straub M.-L."/>
            <person name="Talla E."/>
        </authorList>
    </citation>
    <scope>NUCLEOTIDE SEQUENCE [LARGE SCALE GENOMIC DNA]</scope>
    <source>
        <strain evidence="3">ATCC 56472 / CBS 6340 / NRRL Y-8284</strain>
    </source>
</reference>
<dbReference type="EMBL" id="CU928168">
    <property type="protein sequence ID" value="CAR22961.1"/>
    <property type="molecule type" value="Genomic_DNA"/>
</dbReference>
<evidence type="ECO:0000313" key="2">
    <source>
        <dbReference type="EMBL" id="CAR22961.1"/>
    </source>
</evidence>
<dbReference type="GeneID" id="8295646"/>
<feature type="region of interest" description="Disordered" evidence="1">
    <location>
        <begin position="375"/>
        <end position="434"/>
    </location>
</feature>
<dbReference type="HOGENOM" id="CLU_051067_0_0_1"/>
<dbReference type="RefSeq" id="XP_002553399.1">
    <property type="nucleotide sequence ID" value="XM_002553353.1"/>
</dbReference>
<dbReference type="InParanoid" id="C5DFK6"/>
<sequence>MQLEEVLIQKAKIEEFLGELAAAHHKYLLQIHNPDVLDRLRRDILTCFSDICRLLSILVAADGEGSVRGEIDRLKKTASKLDRLSQRERSLRAQAANWSTTALHEASPEPPAKPAERHELHSTYRLYLNRYLDDVGVANTSLADGQETRASRESEPENPAPITVLKRIALLQACKERADREVSQLESLLAAFKKDQELVSEEMRRQQSHVDSAKLALESDLQHVRHSQERVLAKLGISAKTNRQNASLLSNFGTLGRREGSPVLHDQLGYAKSYLETKEDVLVADLKTFKNELHPAEHSRNTWEDSLSQISKLEASLKSILIRNPDTPPRVLSTEINAVVGHLEDASSGTSSSLLKYCLGSEIEVLKKATEELGPLSTRQSPRRPYKERGGTLLLNGASRPQTGLNIDIVTSKEAPFTPNGSPSIGEIKMQKKE</sequence>
<keyword evidence="3" id="KW-1185">Reference proteome</keyword>
<accession>C5DFK6</accession>
<dbReference type="OrthoDB" id="4066450at2759"/>
<dbReference type="STRING" id="559295.C5DFK6"/>
<dbReference type="FunCoup" id="C5DFK6">
    <property type="interactions" value="122"/>
</dbReference>
<protein>
    <submittedName>
        <fullName evidence="2">KLTH0D15884p</fullName>
    </submittedName>
</protein>
<dbReference type="eggNOG" id="ENOG502RZQ0">
    <property type="taxonomic scope" value="Eukaryota"/>
</dbReference>
<name>C5DFK6_LACTC</name>
<dbReference type="AlphaFoldDB" id="C5DFK6"/>
<organism evidence="2 3">
    <name type="scientific">Lachancea thermotolerans (strain ATCC 56472 / CBS 6340 / NRRL Y-8284)</name>
    <name type="common">Yeast</name>
    <name type="synonym">Kluyveromyces thermotolerans</name>
    <dbReference type="NCBI Taxonomy" id="559295"/>
    <lineage>
        <taxon>Eukaryota</taxon>
        <taxon>Fungi</taxon>
        <taxon>Dikarya</taxon>
        <taxon>Ascomycota</taxon>
        <taxon>Saccharomycotina</taxon>
        <taxon>Saccharomycetes</taxon>
        <taxon>Saccharomycetales</taxon>
        <taxon>Saccharomycetaceae</taxon>
        <taxon>Lachancea</taxon>
    </lineage>
</organism>
<gene>
    <name evidence="2" type="ordered locus">KLTH0D15884g</name>
</gene>
<evidence type="ECO:0000313" key="3">
    <source>
        <dbReference type="Proteomes" id="UP000002036"/>
    </source>
</evidence>
<feature type="region of interest" description="Disordered" evidence="1">
    <location>
        <begin position="97"/>
        <end position="116"/>
    </location>
</feature>
<dbReference type="OMA" id="DLCRIND"/>
<dbReference type="KEGG" id="lth:KLTH0D15884g"/>
<evidence type="ECO:0000256" key="1">
    <source>
        <dbReference type="SAM" id="MobiDB-lite"/>
    </source>
</evidence>